<protein>
    <submittedName>
        <fullName evidence="2">Uncharacterized protein</fullName>
    </submittedName>
</protein>
<dbReference type="Proteomes" id="UP000007730">
    <property type="component" value="Chromosome"/>
</dbReference>
<organism evidence="2 3">
    <name type="scientific">Afipia carboxidovorans (strain ATCC 49405 / DSM 1227 / KCTC 32145 / OM5)</name>
    <name type="common">Oligotropha carboxidovorans</name>
    <dbReference type="NCBI Taxonomy" id="504832"/>
    <lineage>
        <taxon>Bacteria</taxon>
        <taxon>Pseudomonadati</taxon>
        <taxon>Pseudomonadota</taxon>
        <taxon>Alphaproteobacteria</taxon>
        <taxon>Hyphomicrobiales</taxon>
        <taxon>Nitrobacteraceae</taxon>
        <taxon>Afipia</taxon>
    </lineage>
</organism>
<dbReference type="AlphaFoldDB" id="B6JBV1"/>
<dbReference type="InterPro" id="IPR012347">
    <property type="entry name" value="Ferritin-like"/>
</dbReference>
<gene>
    <name evidence="2" type="ordered locus">OCA5_c29270</name>
</gene>
<dbReference type="Gene3D" id="1.20.1260.10">
    <property type="match status" value="1"/>
</dbReference>
<reference evidence="2 3" key="1">
    <citation type="journal article" date="2011" name="J. Bacteriol.">
        <title>Complete genome sequences of the chemolithoautotrophic Oligotropha carboxidovorans strains OM4 and OM5.</title>
        <authorList>
            <person name="Volland S."/>
            <person name="Rachinger M."/>
            <person name="Strittmatter A."/>
            <person name="Daniel R."/>
            <person name="Gottschalk G."/>
            <person name="Meyer O."/>
        </authorList>
    </citation>
    <scope>NUCLEOTIDE SEQUENCE [LARGE SCALE GENOMIC DNA]</scope>
    <source>
        <strain evidence="3">ATCC 49405 / DSM 1227 / KCTC 32145 / OM5</strain>
    </source>
</reference>
<dbReference type="HOGENOM" id="CLU_064893_0_0_5"/>
<proteinExistence type="predicted"/>
<accession>B6JBV1</accession>
<keyword evidence="3" id="KW-1185">Reference proteome</keyword>
<keyword evidence="1" id="KW-0175">Coiled coil</keyword>
<dbReference type="InterPro" id="IPR009078">
    <property type="entry name" value="Ferritin-like_SF"/>
</dbReference>
<dbReference type="STRING" id="504832.OCA5_c29270"/>
<dbReference type="KEGG" id="ocg:OCA5_c29270"/>
<sequence length="295" mass="32300">MREEPLLTVTPAPIATLPEFYAVAFHQAQFAAQHYGAVAAHVAQGSQAISSVFETLASRETARADAIAEACSQICGAPPDLKKLPTTFRDLVPAQEVSDIAQSGLSTPYAVWALAVRHRRRAFIYWTYVAALTRDSAVRAAAERLAREALSDGNALRRERRLAWQSEHKYATEDEQSDRDASAALLESLLRRDIIAWSQTLPPAEGRRLLHVGMPGFSSHDVILPEDFETPALGEIEQIKQRALRRAEQLSNVYLDEADRAKDQSSLDFAQELATQSIARLAGLRAAAASASEPA</sequence>
<dbReference type="KEGG" id="oca:OCAR_5032"/>
<dbReference type="OrthoDB" id="6057955at2"/>
<dbReference type="RefSeq" id="WP_012562197.1">
    <property type="nucleotide sequence ID" value="NC_011386.1"/>
</dbReference>
<feature type="coiled-coil region" evidence="1">
    <location>
        <begin position="233"/>
        <end position="264"/>
    </location>
</feature>
<dbReference type="EMBL" id="CP002826">
    <property type="protein sequence ID" value="AEI07618.1"/>
    <property type="molecule type" value="Genomic_DNA"/>
</dbReference>
<dbReference type="SUPFAM" id="SSF47240">
    <property type="entry name" value="Ferritin-like"/>
    <property type="match status" value="1"/>
</dbReference>
<dbReference type="PATRIC" id="fig|504832.7.peg.3089"/>
<name>B6JBV1_AFIC5</name>
<evidence type="ECO:0000256" key="1">
    <source>
        <dbReference type="SAM" id="Coils"/>
    </source>
</evidence>
<evidence type="ECO:0000313" key="2">
    <source>
        <dbReference type="EMBL" id="AEI07618.1"/>
    </source>
</evidence>
<dbReference type="eggNOG" id="COG1633">
    <property type="taxonomic scope" value="Bacteria"/>
</dbReference>
<evidence type="ECO:0000313" key="3">
    <source>
        <dbReference type="Proteomes" id="UP000007730"/>
    </source>
</evidence>